<dbReference type="PROSITE" id="PS50096">
    <property type="entry name" value="IQ"/>
    <property type="match status" value="1"/>
</dbReference>
<evidence type="ECO:0000256" key="1">
    <source>
        <dbReference type="ARBA" id="ARBA00000885"/>
    </source>
</evidence>
<protein>
    <recommendedName>
        <fullName evidence="2">HECT-type E3 ubiquitin transferase</fullName>
        <ecNumber evidence="2">2.3.2.26</ecNumber>
    </recommendedName>
</protein>
<dbReference type="OrthoDB" id="8068875at2759"/>
<evidence type="ECO:0000256" key="5">
    <source>
        <dbReference type="PROSITE-ProRule" id="PRU00104"/>
    </source>
</evidence>
<evidence type="ECO:0000313" key="8">
    <source>
        <dbReference type="Proteomes" id="UP000266861"/>
    </source>
</evidence>
<dbReference type="SUPFAM" id="SSF56204">
    <property type="entry name" value="Hect, E3 ligase catalytic domain"/>
    <property type="match status" value="1"/>
</dbReference>
<dbReference type="InterPro" id="IPR000569">
    <property type="entry name" value="HECT_dom"/>
</dbReference>
<dbReference type="Pfam" id="PF00632">
    <property type="entry name" value="HECT"/>
    <property type="match status" value="1"/>
</dbReference>
<dbReference type="InterPro" id="IPR035983">
    <property type="entry name" value="Hect_E3_ubiquitin_ligase"/>
</dbReference>
<dbReference type="CDD" id="cd00078">
    <property type="entry name" value="HECTc"/>
    <property type="match status" value="1"/>
</dbReference>
<dbReference type="PANTHER" id="PTHR45700">
    <property type="entry name" value="UBIQUITIN-PROTEIN LIGASE E3C"/>
    <property type="match status" value="1"/>
</dbReference>
<dbReference type="Proteomes" id="UP000266861">
    <property type="component" value="Unassembled WGS sequence"/>
</dbReference>
<dbReference type="Gene3D" id="3.90.1750.10">
    <property type="entry name" value="Hect, E3 ligase catalytic domains"/>
    <property type="match status" value="1"/>
</dbReference>
<evidence type="ECO:0000259" key="6">
    <source>
        <dbReference type="PROSITE" id="PS50237"/>
    </source>
</evidence>
<reference evidence="7 8" key="1">
    <citation type="submission" date="2018-08" db="EMBL/GenBank/DDBJ databases">
        <title>Genome and evolution of the arbuscular mycorrhizal fungus Diversispora epigaea (formerly Glomus versiforme) and its bacterial endosymbionts.</title>
        <authorList>
            <person name="Sun X."/>
            <person name="Fei Z."/>
            <person name="Harrison M."/>
        </authorList>
    </citation>
    <scope>NUCLEOTIDE SEQUENCE [LARGE SCALE GENOMIC DNA]</scope>
    <source>
        <strain evidence="7 8">IT104</strain>
    </source>
</reference>
<dbReference type="GO" id="GO:0000209">
    <property type="term" value="P:protein polyubiquitination"/>
    <property type="evidence" value="ECO:0007669"/>
    <property type="project" value="InterPro"/>
</dbReference>
<dbReference type="FunFam" id="3.30.2410.10:FF:000011">
    <property type="entry name" value="Putative Ubiquitin-protein ligase E3C"/>
    <property type="match status" value="1"/>
</dbReference>
<dbReference type="Gene3D" id="3.30.2410.10">
    <property type="entry name" value="Hect, E3 ligase catalytic domain"/>
    <property type="match status" value="1"/>
</dbReference>
<comment type="catalytic activity">
    <reaction evidence="1">
        <text>S-ubiquitinyl-[E2 ubiquitin-conjugating enzyme]-L-cysteine + [acceptor protein]-L-lysine = [E2 ubiquitin-conjugating enzyme]-L-cysteine + N(6)-ubiquitinyl-[acceptor protein]-L-lysine.</text>
        <dbReference type="EC" id="2.3.2.26"/>
    </reaction>
</comment>
<accession>A0A397HBU3</accession>
<keyword evidence="4 5" id="KW-0833">Ubl conjugation pathway</keyword>
<dbReference type="EC" id="2.3.2.26" evidence="2"/>
<keyword evidence="8" id="KW-1185">Reference proteome</keyword>
<dbReference type="GO" id="GO:0006511">
    <property type="term" value="P:ubiquitin-dependent protein catabolic process"/>
    <property type="evidence" value="ECO:0007669"/>
    <property type="project" value="TreeGrafter"/>
</dbReference>
<comment type="caution">
    <text evidence="7">The sequence shown here is derived from an EMBL/GenBank/DDBJ whole genome shotgun (WGS) entry which is preliminary data.</text>
</comment>
<dbReference type="GO" id="GO:0061630">
    <property type="term" value="F:ubiquitin protein ligase activity"/>
    <property type="evidence" value="ECO:0007669"/>
    <property type="project" value="UniProtKB-EC"/>
</dbReference>
<dbReference type="FunFam" id="3.30.2160.10:FF:000002">
    <property type="entry name" value="Putative Ubiquitin-protein ligase E3C"/>
    <property type="match status" value="1"/>
</dbReference>
<feature type="domain" description="HECT" evidence="6">
    <location>
        <begin position="698"/>
        <end position="1029"/>
    </location>
</feature>
<dbReference type="SMART" id="SM00119">
    <property type="entry name" value="HECTc"/>
    <property type="match status" value="1"/>
</dbReference>
<dbReference type="AlphaFoldDB" id="A0A397HBU3"/>
<dbReference type="InterPro" id="IPR044611">
    <property type="entry name" value="E3A/B/C-like"/>
</dbReference>
<keyword evidence="3" id="KW-0808">Transferase</keyword>
<sequence>MINSFNSFEGNYRPRRNINLGGQRKQEDLGSLIKKTQELRNDRSLERQRQKSATKIQAFYRGRTVAGRNRNQERALWDQQVEIIFNLDNSMYYAAKTLVNMARSFLFFYRPIYDNRREYCLCEILWKNNLNSEMIFIPFSYDELRATWTLQLKKILLIFLQSVGSQSIIDNNNYTIHYLKTLLLAVDLEKHERAKPTYGGREISQDLLEYLVKHDLYFELRKYLLNLNIEDKNDSAIMPIVNLGLYSFRIFNPEDETYKLSLRKFITDIFTIPLLSHRINIEALSILSSRMPLHNLIVMLSEMNGNNWNLEQGSVLLSNLLVFAHRTIKKMNKDVMLAYLKVIQNLLLLIPTRLLIDKPETDIIVNSDDDSDDEVIVQETTSSSPKIDPGILKGISYLFDSQHLISVFAFSKCADYKALLKISNFLMILINRWSSRKADLLHSIINGTLSMSENISSIRLLWEAFKNSDLARLLPVSQSLPINYFSEPSFSEQWGLFILLCELFSRILVTMGDDEFFNENQNPLKLSEIIEMSISLKNVGFTLYWNSPLFKMDSTIHGGCISFIYLREIATKLLRQIHARDSRRRFTAPDHWLMISESEMATFAKTVVAEDLELEKNQDGVNIDKRQLISISPRLGILYNIPFVIPFDERVKIFRNFVRNDRERIHDGFFEPRRRVTIRRNNIFEDGFAYLNSAGKGLKNSVAIQFIDEFGIPEAGIDGGGLFKEFLTSLTRIAFDTNYGLFLSTDKQLLYPNPHEYAHQETQLGYYEFIGRILGKALYEGILIDAAFAGFFLTKWLGRTSYLDDLPSLDPGLYQGLIILKNYQGNVESDFSLNFTAVDNEFGESRTIELKPGGSDIPVDQYNRLQYIYLVTNYRLNIQIEKQCKAFFRGLSDLINSKWLKMFNQQELQILVGGAYIPIDFEDLRQNTVYSDYKDDDPVIQSFWKVVSEFSEEEKRNLIKFVTSCSRPPLFGFKELNPKFSIRRAGSGIRLPSSSTCVNLLKLPAYPDENTLREKLMYAINADVGFDLS</sequence>
<dbReference type="EMBL" id="PQFF01000342">
    <property type="protein sequence ID" value="RHZ57890.1"/>
    <property type="molecule type" value="Genomic_DNA"/>
</dbReference>
<feature type="active site" description="Glycyl thioester intermediate" evidence="5">
    <location>
        <position position="997"/>
    </location>
</feature>
<organism evidence="7 8">
    <name type="scientific">Diversispora epigaea</name>
    <dbReference type="NCBI Taxonomy" id="1348612"/>
    <lineage>
        <taxon>Eukaryota</taxon>
        <taxon>Fungi</taxon>
        <taxon>Fungi incertae sedis</taxon>
        <taxon>Mucoromycota</taxon>
        <taxon>Glomeromycotina</taxon>
        <taxon>Glomeromycetes</taxon>
        <taxon>Diversisporales</taxon>
        <taxon>Diversisporaceae</taxon>
        <taxon>Diversispora</taxon>
    </lineage>
</organism>
<dbReference type="PROSITE" id="PS50237">
    <property type="entry name" value="HECT"/>
    <property type="match status" value="1"/>
</dbReference>
<evidence type="ECO:0000313" key="7">
    <source>
        <dbReference type="EMBL" id="RHZ57890.1"/>
    </source>
</evidence>
<dbReference type="Gene3D" id="3.30.2160.10">
    <property type="entry name" value="Hect, E3 ligase catalytic domain"/>
    <property type="match status" value="1"/>
</dbReference>
<dbReference type="PANTHER" id="PTHR45700:SF2">
    <property type="entry name" value="UBIQUITIN-PROTEIN LIGASE E3C"/>
    <property type="match status" value="1"/>
</dbReference>
<evidence type="ECO:0000256" key="2">
    <source>
        <dbReference type="ARBA" id="ARBA00012485"/>
    </source>
</evidence>
<name>A0A397HBU3_9GLOM</name>
<evidence type="ECO:0000256" key="4">
    <source>
        <dbReference type="ARBA" id="ARBA00022786"/>
    </source>
</evidence>
<dbReference type="STRING" id="1348612.A0A397HBU3"/>
<gene>
    <name evidence="7" type="ORF">Glove_382g38</name>
</gene>
<proteinExistence type="predicted"/>
<evidence type="ECO:0000256" key="3">
    <source>
        <dbReference type="ARBA" id="ARBA00022679"/>
    </source>
</evidence>